<feature type="region of interest" description="Disordered" evidence="1">
    <location>
        <begin position="28"/>
        <end position="58"/>
    </location>
</feature>
<gene>
    <name evidence="2" type="ORF">L873DRAFT_1820917</name>
</gene>
<name>A0A3N4IWE4_9PEZI</name>
<evidence type="ECO:0000313" key="3">
    <source>
        <dbReference type="Proteomes" id="UP000276215"/>
    </source>
</evidence>
<organism evidence="2 3">
    <name type="scientific">Choiromyces venosus 120613-1</name>
    <dbReference type="NCBI Taxonomy" id="1336337"/>
    <lineage>
        <taxon>Eukaryota</taxon>
        <taxon>Fungi</taxon>
        <taxon>Dikarya</taxon>
        <taxon>Ascomycota</taxon>
        <taxon>Pezizomycotina</taxon>
        <taxon>Pezizomycetes</taxon>
        <taxon>Pezizales</taxon>
        <taxon>Tuberaceae</taxon>
        <taxon>Choiromyces</taxon>
    </lineage>
</organism>
<evidence type="ECO:0000313" key="2">
    <source>
        <dbReference type="EMBL" id="RPA90523.1"/>
    </source>
</evidence>
<protein>
    <submittedName>
        <fullName evidence="2">Uncharacterized protein</fullName>
    </submittedName>
</protein>
<accession>A0A3N4IWE4</accession>
<proteinExistence type="predicted"/>
<keyword evidence="3" id="KW-1185">Reference proteome</keyword>
<evidence type="ECO:0000256" key="1">
    <source>
        <dbReference type="SAM" id="MobiDB-lite"/>
    </source>
</evidence>
<dbReference type="Proteomes" id="UP000276215">
    <property type="component" value="Unassembled WGS sequence"/>
</dbReference>
<dbReference type="EMBL" id="ML120521">
    <property type="protein sequence ID" value="RPA90523.1"/>
    <property type="molecule type" value="Genomic_DNA"/>
</dbReference>
<dbReference type="STRING" id="1336337.A0A3N4IWE4"/>
<dbReference type="AlphaFoldDB" id="A0A3N4IWE4"/>
<feature type="non-terminal residue" evidence="2">
    <location>
        <position position="1"/>
    </location>
</feature>
<sequence length="58" mass="6011">IAKIVETEATAKNRSTEYTSLDTGITSSLVIPTSGTTARGRANSGGGNRSQRGRGKTK</sequence>
<reference evidence="2 3" key="1">
    <citation type="journal article" date="2018" name="Nat. Ecol. Evol.">
        <title>Pezizomycetes genomes reveal the molecular basis of ectomycorrhizal truffle lifestyle.</title>
        <authorList>
            <person name="Murat C."/>
            <person name="Payen T."/>
            <person name="Noel B."/>
            <person name="Kuo A."/>
            <person name="Morin E."/>
            <person name="Chen J."/>
            <person name="Kohler A."/>
            <person name="Krizsan K."/>
            <person name="Balestrini R."/>
            <person name="Da Silva C."/>
            <person name="Montanini B."/>
            <person name="Hainaut M."/>
            <person name="Levati E."/>
            <person name="Barry K.W."/>
            <person name="Belfiori B."/>
            <person name="Cichocki N."/>
            <person name="Clum A."/>
            <person name="Dockter R.B."/>
            <person name="Fauchery L."/>
            <person name="Guy J."/>
            <person name="Iotti M."/>
            <person name="Le Tacon F."/>
            <person name="Lindquist E.A."/>
            <person name="Lipzen A."/>
            <person name="Malagnac F."/>
            <person name="Mello A."/>
            <person name="Molinier V."/>
            <person name="Miyauchi S."/>
            <person name="Poulain J."/>
            <person name="Riccioni C."/>
            <person name="Rubini A."/>
            <person name="Sitrit Y."/>
            <person name="Splivallo R."/>
            <person name="Traeger S."/>
            <person name="Wang M."/>
            <person name="Zifcakova L."/>
            <person name="Wipf D."/>
            <person name="Zambonelli A."/>
            <person name="Paolocci F."/>
            <person name="Nowrousian M."/>
            <person name="Ottonello S."/>
            <person name="Baldrian P."/>
            <person name="Spatafora J.W."/>
            <person name="Henrissat B."/>
            <person name="Nagy L.G."/>
            <person name="Aury J.M."/>
            <person name="Wincker P."/>
            <person name="Grigoriev I.V."/>
            <person name="Bonfante P."/>
            <person name="Martin F.M."/>
        </authorList>
    </citation>
    <scope>NUCLEOTIDE SEQUENCE [LARGE SCALE GENOMIC DNA]</scope>
    <source>
        <strain evidence="2 3">120613-1</strain>
    </source>
</reference>